<keyword evidence="2" id="KW-1185">Reference proteome</keyword>
<evidence type="ECO:0000313" key="2">
    <source>
        <dbReference type="Proteomes" id="UP000015105"/>
    </source>
</evidence>
<dbReference type="Gramene" id="AET4Gv20684400.17">
    <property type="protein sequence ID" value="AET4Gv20684400.17"/>
    <property type="gene ID" value="AET4Gv20684400"/>
</dbReference>
<reference evidence="1" key="5">
    <citation type="journal article" date="2021" name="G3 (Bethesda)">
        <title>Aegilops tauschii genome assembly Aet v5.0 features greater sequence contiguity and improved annotation.</title>
        <authorList>
            <person name="Wang L."/>
            <person name="Zhu T."/>
            <person name="Rodriguez J.C."/>
            <person name="Deal K.R."/>
            <person name="Dubcovsky J."/>
            <person name="McGuire P.E."/>
            <person name="Lux T."/>
            <person name="Spannagl M."/>
            <person name="Mayer K.F.X."/>
            <person name="Baldrich P."/>
            <person name="Meyers B.C."/>
            <person name="Huo N."/>
            <person name="Gu Y.Q."/>
            <person name="Zhou H."/>
            <person name="Devos K.M."/>
            <person name="Bennetzen J.L."/>
            <person name="Unver T."/>
            <person name="Budak H."/>
            <person name="Gulick P.J."/>
            <person name="Galiba G."/>
            <person name="Kalapos B."/>
            <person name="Nelson D.R."/>
            <person name="Li P."/>
            <person name="You F.M."/>
            <person name="Luo M.C."/>
            <person name="Dvorak J."/>
        </authorList>
    </citation>
    <scope>NUCLEOTIDE SEQUENCE [LARGE SCALE GENOMIC DNA]</scope>
    <source>
        <strain evidence="1">cv. AL8/78</strain>
    </source>
</reference>
<dbReference type="Gramene" id="AET4Gv20684400.16">
    <property type="protein sequence ID" value="AET4Gv20684400.16"/>
    <property type="gene ID" value="AET4Gv20684400"/>
</dbReference>
<proteinExistence type="predicted"/>
<dbReference type="EnsemblPlants" id="AET4Gv20684400.16">
    <property type="protein sequence ID" value="AET4Gv20684400.16"/>
    <property type="gene ID" value="AET4Gv20684400"/>
</dbReference>
<dbReference type="Proteomes" id="UP000015105">
    <property type="component" value="Chromosome 4D"/>
</dbReference>
<reference evidence="2" key="1">
    <citation type="journal article" date="2014" name="Science">
        <title>Ancient hybridizations among the ancestral genomes of bread wheat.</title>
        <authorList>
            <consortium name="International Wheat Genome Sequencing Consortium,"/>
            <person name="Marcussen T."/>
            <person name="Sandve S.R."/>
            <person name="Heier L."/>
            <person name="Spannagl M."/>
            <person name="Pfeifer M."/>
            <person name="Jakobsen K.S."/>
            <person name="Wulff B.B."/>
            <person name="Steuernagel B."/>
            <person name="Mayer K.F."/>
            <person name="Olsen O.A."/>
        </authorList>
    </citation>
    <scope>NUCLEOTIDE SEQUENCE [LARGE SCALE GENOMIC DNA]</scope>
    <source>
        <strain evidence="2">cv. AL8/78</strain>
    </source>
</reference>
<accession>A0A453IUN1</accession>
<dbReference type="Gramene" id="AET4Gv20684400.15">
    <property type="protein sequence ID" value="AET4Gv20684400.15"/>
    <property type="gene ID" value="AET4Gv20684400"/>
</dbReference>
<organism evidence="1 2">
    <name type="scientific">Aegilops tauschii subsp. strangulata</name>
    <name type="common">Goatgrass</name>
    <dbReference type="NCBI Taxonomy" id="200361"/>
    <lineage>
        <taxon>Eukaryota</taxon>
        <taxon>Viridiplantae</taxon>
        <taxon>Streptophyta</taxon>
        <taxon>Embryophyta</taxon>
        <taxon>Tracheophyta</taxon>
        <taxon>Spermatophyta</taxon>
        <taxon>Magnoliopsida</taxon>
        <taxon>Liliopsida</taxon>
        <taxon>Poales</taxon>
        <taxon>Poaceae</taxon>
        <taxon>BOP clade</taxon>
        <taxon>Pooideae</taxon>
        <taxon>Triticodae</taxon>
        <taxon>Triticeae</taxon>
        <taxon>Triticinae</taxon>
        <taxon>Aegilops</taxon>
    </lineage>
</organism>
<name>A0A453IUN1_AEGTS</name>
<dbReference type="EnsemblPlants" id="AET4Gv20684400.17">
    <property type="protein sequence ID" value="AET4Gv20684400.17"/>
    <property type="gene ID" value="AET4Gv20684400"/>
</dbReference>
<dbReference type="EnsemblPlants" id="AET4Gv20684400.15">
    <property type="protein sequence ID" value="AET4Gv20684400.15"/>
    <property type="gene ID" value="AET4Gv20684400"/>
</dbReference>
<sequence>MLSVNVRFRTQQRKMAEVCILTFLVQVRDINVIQMLLCHECVNLMRQHGLQAQEIPMDVSAGCRSGLHSSA</sequence>
<protein>
    <submittedName>
        <fullName evidence="1">Uncharacterized protein</fullName>
    </submittedName>
</protein>
<reference evidence="2" key="2">
    <citation type="journal article" date="2017" name="Nat. Plants">
        <title>The Aegilops tauschii genome reveals multiple impacts of transposons.</title>
        <authorList>
            <person name="Zhao G."/>
            <person name="Zou C."/>
            <person name="Li K."/>
            <person name="Wang K."/>
            <person name="Li T."/>
            <person name="Gao L."/>
            <person name="Zhang X."/>
            <person name="Wang H."/>
            <person name="Yang Z."/>
            <person name="Liu X."/>
            <person name="Jiang W."/>
            <person name="Mao L."/>
            <person name="Kong X."/>
            <person name="Jiao Y."/>
            <person name="Jia J."/>
        </authorList>
    </citation>
    <scope>NUCLEOTIDE SEQUENCE [LARGE SCALE GENOMIC DNA]</scope>
    <source>
        <strain evidence="2">cv. AL8/78</strain>
    </source>
</reference>
<reference evidence="1" key="4">
    <citation type="submission" date="2019-03" db="UniProtKB">
        <authorList>
            <consortium name="EnsemblPlants"/>
        </authorList>
    </citation>
    <scope>IDENTIFICATION</scope>
</reference>
<dbReference type="AlphaFoldDB" id="A0A453IUN1"/>
<reference evidence="1" key="3">
    <citation type="journal article" date="2017" name="Nature">
        <title>Genome sequence of the progenitor of the wheat D genome Aegilops tauschii.</title>
        <authorList>
            <person name="Luo M.C."/>
            <person name="Gu Y.Q."/>
            <person name="Puiu D."/>
            <person name="Wang H."/>
            <person name="Twardziok S.O."/>
            <person name="Deal K.R."/>
            <person name="Huo N."/>
            <person name="Zhu T."/>
            <person name="Wang L."/>
            <person name="Wang Y."/>
            <person name="McGuire P.E."/>
            <person name="Liu S."/>
            <person name="Long H."/>
            <person name="Ramasamy R.K."/>
            <person name="Rodriguez J.C."/>
            <person name="Van S.L."/>
            <person name="Yuan L."/>
            <person name="Wang Z."/>
            <person name="Xia Z."/>
            <person name="Xiao L."/>
            <person name="Anderson O.D."/>
            <person name="Ouyang S."/>
            <person name="Liang Y."/>
            <person name="Zimin A.V."/>
            <person name="Pertea G."/>
            <person name="Qi P."/>
            <person name="Bennetzen J.L."/>
            <person name="Dai X."/>
            <person name="Dawson M.W."/>
            <person name="Muller H.G."/>
            <person name="Kugler K."/>
            <person name="Rivarola-Duarte L."/>
            <person name="Spannagl M."/>
            <person name="Mayer K.F.X."/>
            <person name="Lu F.H."/>
            <person name="Bevan M.W."/>
            <person name="Leroy P."/>
            <person name="Li P."/>
            <person name="You F.M."/>
            <person name="Sun Q."/>
            <person name="Liu Z."/>
            <person name="Lyons E."/>
            <person name="Wicker T."/>
            <person name="Salzberg S.L."/>
            <person name="Devos K.M."/>
            <person name="Dvorak J."/>
        </authorList>
    </citation>
    <scope>NUCLEOTIDE SEQUENCE [LARGE SCALE GENOMIC DNA]</scope>
    <source>
        <strain evidence="1">cv. AL8/78</strain>
    </source>
</reference>
<evidence type="ECO:0000313" key="1">
    <source>
        <dbReference type="EnsemblPlants" id="AET4Gv20684400.15"/>
    </source>
</evidence>